<keyword evidence="7" id="KW-0735">Signal-anchor</keyword>
<reference evidence="15 16" key="1">
    <citation type="submission" date="2018-11" db="EMBL/GenBank/DDBJ databases">
        <authorList>
            <consortium name="Pathogen Informatics"/>
        </authorList>
    </citation>
    <scope>NUCLEOTIDE SEQUENCE [LARGE SCALE GENOMIC DNA]</scope>
    <source>
        <strain evidence="15 16">Zambia</strain>
    </source>
</reference>
<evidence type="ECO:0000313" key="16">
    <source>
        <dbReference type="Proteomes" id="UP000277204"/>
    </source>
</evidence>
<dbReference type="GO" id="GO:0032580">
    <property type="term" value="C:Golgi cisterna membrane"/>
    <property type="evidence" value="ECO:0007669"/>
    <property type="project" value="UniProtKB-SubCell"/>
</dbReference>
<evidence type="ECO:0000256" key="12">
    <source>
        <dbReference type="RuleBase" id="RU003832"/>
    </source>
</evidence>
<dbReference type="SUPFAM" id="SSF53756">
    <property type="entry name" value="UDP-Glycosyltransferase/glycogen phosphorylase"/>
    <property type="match status" value="1"/>
</dbReference>
<keyword evidence="6 12" id="KW-0812">Transmembrane</keyword>
<dbReference type="UniPathway" id="UPA00378"/>
<keyword evidence="11" id="KW-0325">Glycoprotein</keyword>
<dbReference type="GO" id="GO:0008417">
    <property type="term" value="F:fucosyltransferase activity"/>
    <property type="evidence" value="ECO:0007669"/>
    <property type="project" value="InterPro"/>
</dbReference>
<protein>
    <recommendedName>
        <fullName evidence="12">Fucosyltransferase</fullName>
        <ecNumber evidence="12">2.4.1.-</ecNumber>
    </recommendedName>
</protein>
<feature type="transmembrane region" description="Helical" evidence="12">
    <location>
        <begin position="12"/>
        <end position="36"/>
    </location>
</feature>
<dbReference type="EMBL" id="UZAI01017191">
    <property type="protein sequence ID" value="VDP21628.1"/>
    <property type="molecule type" value="Genomic_DNA"/>
</dbReference>
<keyword evidence="10 12" id="KW-0472">Membrane</keyword>
<evidence type="ECO:0000256" key="9">
    <source>
        <dbReference type="ARBA" id="ARBA00023034"/>
    </source>
</evidence>
<evidence type="ECO:0000259" key="13">
    <source>
        <dbReference type="Pfam" id="PF00852"/>
    </source>
</evidence>
<dbReference type="AlphaFoldDB" id="A0A183MKT5"/>
<dbReference type="Proteomes" id="UP000277204">
    <property type="component" value="Unassembled WGS sequence"/>
</dbReference>
<feature type="domain" description="Fucosyltransferase N-terminal" evidence="14">
    <location>
        <begin position="179"/>
        <end position="263"/>
    </location>
</feature>
<keyword evidence="4 12" id="KW-0328">Glycosyltransferase</keyword>
<organism evidence="15 16">
    <name type="scientific">Schistosoma margrebowiei</name>
    <dbReference type="NCBI Taxonomy" id="48269"/>
    <lineage>
        <taxon>Eukaryota</taxon>
        <taxon>Metazoa</taxon>
        <taxon>Spiralia</taxon>
        <taxon>Lophotrochozoa</taxon>
        <taxon>Platyhelminthes</taxon>
        <taxon>Trematoda</taxon>
        <taxon>Digenea</taxon>
        <taxon>Strigeidida</taxon>
        <taxon>Schistosomatoidea</taxon>
        <taxon>Schistosomatidae</taxon>
        <taxon>Schistosoma</taxon>
    </lineage>
</organism>
<dbReference type="InterPro" id="IPR038577">
    <property type="entry name" value="GT10-like_C_sf"/>
</dbReference>
<evidence type="ECO:0000256" key="10">
    <source>
        <dbReference type="ARBA" id="ARBA00023136"/>
    </source>
</evidence>
<dbReference type="PANTHER" id="PTHR48438:SF1">
    <property type="entry name" value="ALPHA-(1,3)-FUCOSYLTRANSFERASE C-RELATED"/>
    <property type="match status" value="1"/>
</dbReference>
<evidence type="ECO:0000313" key="15">
    <source>
        <dbReference type="EMBL" id="VDP21628.1"/>
    </source>
</evidence>
<evidence type="ECO:0000256" key="4">
    <source>
        <dbReference type="ARBA" id="ARBA00022676"/>
    </source>
</evidence>
<evidence type="ECO:0000259" key="14">
    <source>
        <dbReference type="Pfam" id="PF17039"/>
    </source>
</evidence>
<dbReference type="FunFam" id="3.40.50.11660:FF:000004">
    <property type="entry name" value="Glycoprotein 3-alpha-L-fucosyltransferase A"/>
    <property type="match status" value="1"/>
</dbReference>
<keyword evidence="9 12" id="KW-0333">Golgi apparatus</keyword>
<sequence>MIAQRDKWTLRLKAICFILIALFIIWLINISSSLLYHGIYNGSHTFLSENMELIDGNMFASNSSEFNLAMTLHEMYSTINETSTQNHSLRFDVEENRLKRLYDSLSKNNSVITLSEIKNHYCTYVSNESISDQISYDVIWDADYRNDSLIPNESSDIIFYVTCSHKVKTFLSYGSQKIYIPKKFSKCYASKCTFITGMERWREADALILTKDEQPNGIRPNGQLWFSLTHESPKHISLANTLENEVNFTISFRLDSTIYSPYGYYEPYLKYHEPKTGYPLSFRNFAAGKSRKIAWFVSNCAAKTPRLQYAEELSKYISVDIYGKCGTKVCSRNLINDPLSPDCFKLIRQNYKFYLSFENSLCSWYITEKLYKNALKNDILPIVMGASIEEYEKVAPPYSFIHVDQFESPAKLADYLKYLDKNDTAYNEYFAWHGHGIIHDRDSQPQCAMCLLAHTSHSFGPYWVPSVARWWNDGCNGRKLRWNP</sequence>
<dbReference type="PANTHER" id="PTHR48438">
    <property type="entry name" value="ALPHA-(1,3)-FUCOSYLTRANSFERASE C-RELATED"/>
    <property type="match status" value="1"/>
</dbReference>
<dbReference type="Pfam" id="PF00852">
    <property type="entry name" value="Glyco_transf_10"/>
    <property type="match status" value="1"/>
</dbReference>
<keyword evidence="8 12" id="KW-1133">Transmembrane helix</keyword>
<evidence type="ECO:0000256" key="6">
    <source>
        <dbReference type="ARBA" id="ARBA00022692"/>
    </source>
</evidence>
<accession>A0A183MKT5</accession>
<proteinExistence type="inferred from homology"/>
<keyword evidence="5 12" id="KW-0808">Transferase</keyword>
<name>A0A183MKT5_9TREM</name>
<comment type="similarity">
    <text evidence="3 12">Belongs to the glycosyltransferase 10 family.</text>
</comment>
<comment type="subcellular location">
    <subcellularLocation>
        <location evidence="1">Golgi apparatus membrane</location>
        <topology evidence="1">Single-pass type II membrane protein</topology>
    </subcellularLocation>
    <subcellularLocation>
        <location evidence="12">Golgi apparatus</location>
        <location evidence="12">Golgi stack membrane</location>
        <topology evidence="12">Single-pass type II membrane protein</topology>
    </subcellularLocation>
</comment>
<dbReference type="InterPro" id="IPR031481">
    <property type="entry name" value="Glyco_tran_10_N"/>
</dbReference>
<evidence type="ECO:0000256" key="1">
    <source>
        <dbReference type="ARBA" id="ARBA00004323"/>
    </source>
</evidence>
<evidence type="ECO:0000256" key="11">
    <source>
        <dbReference type="ARBA" id="ARBA00023180"/>
    </source>
</evidence>
<evidence type="ECO:0000256" key="7">
    <source>
        <dbReference type="ARBA" id="ARBA00022968"/>
    </source>
</evidence>
<dbReference type="STRING" id="48269.A0A183MKT5"/>
<keyword evidence="16" id="KW-1185">Reference proteome</keyword>
<dbReference type="Pfam" id="PF17039">
    <property type="entry name" value="Glyco_tran_10_N"/>
    <property type="match status" value="1"/>
</dbReference>
<evidence type="ECO:0000256" key="5">
    <source>
        <dbReference type="ARBA" id="ARBA00022679"/>
    </source>
</evidence>
<evidence type="ECO:0000256" key="3">
    <source>
        <dbReference type="ARBA" id="ARBA00008919"/>
    </source>
</evidence>
<evidence type="ECO:0000256" key="8">
    <source>
        <dbReference type="ARBA" id="ARBA00022989"/>
    </source>
</evidence>
<comment type="pathway">
    <text evidence="2">Protein modification; protein glycosylation.</text>
</comment>
<dbReference type="Gene3D" id="3.40.50.11660">
    <property type="entry name" value="Glycosyl transferase family 10, C-terminal domain"/>
    <property type="match status" value="1"/>
</dbReference>
<dbReference type="EC" id="2.4.1.-" evidence="12"/>
<dbReference type="InterPro" id="IPR055270">
    <property type="entry name" value="Glyco_tran_10_C"/>
</dbReference>
<dbReference type="InterPro" id="IPR001503">
    <property type="entry name" value="Glyco_trans_10"/>
</dbReference>
<feature type="domain" description="Fucosyltransferase C-terminal" evidence="13">
    <location>
        <begin position="288"/>
        <end position="456"/>
    </location>
</feature>
<dbReference type="GO" id="GO:0000139">
    <property type="term" value="C:Golgi membrane"/>
    <property type="evidence" value="ECO:0007669"/>
    <property type="project" value="UniProtKB-SubCell"/>
</dbReference>
<evidence type="ECO:0000256" key="2">
    <source>
        <dbReference type="ARBA" id="ARBA00004922"/>
    </source>
</evidence>
<gene>
    <name evidence="15" type="ORF">SMRZ_LOCUS16660</name>
</gene>